<evidence type="ECO:0000313" key="11">
    <source>
        <dbReference type="Proteomes" id="UP000529783"/>
    </source>
</evidence>
<feature type="transmembrane region" description="Helical" evidence="8">
    <location>
        <begin position="92"/>
        <end position="111"/>
    </location>
</feature>
<feature type="transmembrane region" description="Helical" evidence="8">
    <location>
        <begin position="31"/>
        <end position="53"/>
    </location>
</feature>
<feature type="compositionally biased region" description="Low complexity" evidence="7">
    <location>
        <begin position="439"/>
        <end position="453"/>
    </location>
</feature>
<name>A0A7Y9JH10_9ACTN</name>
<evidence type="ECO:0000256" key="1">
    <source>
        <dbReference type="ARBA" id="ARBA00004651"/>
    </source>
</evidence>
<evidence type="ECO:0000256" key="2">
    <source>
        <dbReference type="ARBA" id="ARBA00022448"/>
    </source>
</evidence>
<evidence type="ECO:0000256" key="8">
    <source>
        <dbReference type="SAM" id="Phobius"/>
    </source>
</evidence>
<evidence type="ECO:0000256" key="3">
    <source>
        <dbReference type="ARBA" id="ARBA00022475"/>
    </source>
</evidence>
<keyword evidence="6 8" id="KW-0472">Membrane</keyword>
<evidence type="ECO:0000256" key="4">
    <source>
        <dbReference type="ARBA" id="ARBA00022692"/>
    </source>
</evidence>
<feature type="transmembrane region" description="Helical" evidence="8">
    <location>
        <begin position="354"/>
        <end position="377"/>
    </location>
</feature>
<dbReference type="InterPro" id="IPR020846">
    <property type="entry name" value="MFS_dom"/>
</dbReference>
<feature type="transmembrane region" description="Helical" evidence="8">
    <location>
        <begin position="383"/>
        <end position="405"/>
    </location>
</feature>
<dbReference type="Proteomes" id="UP000529783">
    <property type="component" value="Unassembled WGS sequence"/>
</dbReference>
<proteinExistence type="predicted"/>
<reference evidence="10 11" key="1">
    <citation type="submission" date="2020-07" db="EMBL/GenBank/DDBJ databases">
        <title>Sequencing the genomes of 1000 actinobacteria strains.</title>
        <authorList>
            <person name="Klenk H.-P."/>
        </authorList>
    </citation>
    <scope>NUCLEOTIDE SEQUENCE [LARGE SCALE GENOMIC DNA]</scope>
    <source>
        <strain evidence="10 11">DSM 40398</strain>
    </source>
</reference>
<comment type="subcellular location">
    <subcellularLocation>
        <location evidence="1">Cell membrane</location>
        <topology evidence="1">Multi-pass membrane protein</topology>
    </subcellularLocation>
</comment>
<feature type="transmembrane region" description="Helical" evidence="8">
    <location>
        <begin position="291"/>
        <end position="311"/>
    </location>
</feature>
<feature type="region of interest" description="Disordered" evidence="7">
    <location>
        <begin position="407"/>
        <end position="453"/>
    </location>
</feature>
<feature type="transmembrane region" description="Helical" evidence="8">
    <location>
        <begin position="265"/>
        <end position="284"/>
    </location>
</feature>
<dbReference type="AlphaFoldDB" id="A0A7Y9JH10"/>
<keyword evidence="2" id="KW-0813">Transport</keyword>
<dbReference type="Pfam" id="PF07690">
    <property type="entry name" value="MFS_1"/>
    <property type="match status" value="1"/>
</dbReference>
<evidence type="ECO:0000256" key="5">
    <source>
        <dbReference type="ARBA" id="ARBA00022989"/>
    </source>
</evidence>
<evidence type="ECO:0000259" key="9">
    <source>
        <dbReference type="PROSITE" id="PS50850"/>
    </source>
</evidence>
<feature type="transmembrane region" description="Helical" evidence="8">
    <location>
        <begin position="317"/>
        <end position="342"/>
    </location>
</feature>
<protein>
    <submittedName>
        <fullName evidence="10">MFS family permease</fullName>
    </submittedName>
</protein>
<feature type="transmembrane region" description="Helical" evidence="8">
    <location>
        <begin position="117"/>
        <end position="140"/>
    </location>
</feature>
<feature type="transmembrane region" description="Helical" evidence="8">
    <location>
        <begin position="65"/>
        <end position="85"/>
    </location>
</feature>
<keyword evidence="11" id="KW-1185">Reference proteome</keyword>
<evidence type="ECO:0000313" key="10">
    <source>
        <dbReference type="EMBL" id="NYD48231.1"/>
    </source>
</evidence>
<feature type="domain" description="Major facilitator superfamily (MFS) profile" evidence="9">
    <location>
        <begin position="28"/>
        <end position="407"/>
    </location>
</feature>
<feature type="transmembrane region" description="Helical" evidence="8">
    <location>
        <begin position="149"/>
        <end position="175"/>
    </location>
</feature>
<keyword evidence="5 8" id="KW-1133">Transmembrane helix</keyword>
<dbReference type="InterPro" id="IPR050171">
    <property type="entry name" value="MFS_Transporters"/>
</dbReference>
<feature type="transmembrane region" description="Helical" evidence="8">
    <location>
        <begin position="231"/>
        <end position="253"/>
    </location>
</feature>
<dbReference type="RefSeq" id="WP_179845188.1">
    <property type="nucleotide sequence ID" value="NZ_JACCBA010000001.1"/>
</dbReference>
<comment type="caution">
    <text evidence="10">The sequence shown here is derived from an EMBL/GenBank/DDBJ whole genome shotgun (WGS) entry which is preliminary data.</text>
</comment>
<gene>
    <name evidence="10" type="ORF">BJY14_004214</name>
</gene>
<evidence type="ECO:0000256" key="7">
    <source>
        <dbReference type="SAM" id="MobiDB-lite"/>
    </source>
</evidence>
<feature type="compositionally biased region" description="Basic and acidic residues" evidence="7">
    <location>
        <begin position="409"/>
        <end position="420"/>
    </location>
</feature>
<dbReference type="Gene3D" id="1.20.1250.20">
    <property type="entry name" value="MFS general substrate transporter like domains"/>
    <property type="match status" value="1"/>
</dbReference>
<feature type="transmembrane region" description="Helical" evidence="8">
    <location>
        <begin position="181"/>
        <end position="201"/>
    </location>
</feature>
<dbReference type="InterPro" id="IPR036259">
    <property type="entry name" value="MFS_trans_sf"/>
</dbReference>
<dbReference type="PROSITE" id="PS50850">
    <property type="entry name" value="MFS"/>
    <property type="match status" value="1"/>
</dbReference>
<organism evidence="10 11">
    <name type="scientific">Actinomadura luteofluorescens</name>
    <dbReference type="NCBI Taxonomy" id="46163"/>
    <lineage>
        <taxon>Bacteria</taxon>
        <taxon>Bacillati</taxon>
        <taxon>Actinomycetota</taxon>
        <taxon>Actinomycetes</taxon>
        <taxon>Streptosporangiales</taxon>
        <taxon>Thermomonosporaceae</taxon>
        <taxon>Actinomadura</taxon>
    </lineage>
</organism>
<sequence length="453" mass="46656">MSSADSPEPPAPPEHPTIIATLREMSGTVRILVLGNLIINLAAFLNAFLVLFLTDRGFTAWESGVVLTALMIGRISGSAAGGAAADRFGYRRAIIGSMAGTAVLTAALVHVPNVWTGALVAGGAGLTAQAYRPAALAWVVELTPKDRQVIVFSVLRLTFNVGTTVGPVGAALLLAYSSYDALFYVDAATSLAFGVLAYVALRSNPEPAGREAASSDGKRAGYGQVFADRRFMLVVLGLFVTAIAYIQSSAALPLFVTGSGHTEKVYAALLSVNGFMVIAFEVLLSKWTQRLPIGVPMALGMAMLGVGHLVYTGPSPVTMLILATVVWTAGEIIAAPSMMAYPGLVAPSALRARYIAAATVPQHVGYAVGPMIGIAAWHAWGSGVWVLTGACGLLAGLLVLAGAGVSRRRPGEDEPAKEPGEPPAMAASRPGAADEAGAPDSPGPQGQPTDQPT</sequence>
<dbReference type="SUPFAM" id="SSF103473">
    <property type="entry name" value="MFS general substrate transporter"/>
    <property type="match status" value="1"/>
</dbReference>
<dbReference type="PANTHER" id="PTHR23517">
    <property type="entry name" value="RESISTANCE PROTEIN MDTM, PUTATIVE-RELATED-RELATED"/>
    <property type="match status" value="1"/>
</dbReference>
<evidence type="ECO:0000256" key="6">
    <source>
        <dbReference type="ARBA" id="ARBA00023136"/>
    </source>
</evidence>
<dbReference type="EMBL" id="JACCBA010000001">
    <property type="protein sequence ID" value="NYD48231.1"/>
    <property type="molecule type" value="Genomic_DNA"/>
</dbReference>
<dbReference type="GO" id="GO:0022857">
    <property type="term" value="F:transmembrane transporter activity"/>
    <property type="evidence" value="ECO:0007669"/>
    <property type="project" value="InterPro"/>
</dbReference>
<keyword evidence="4 8" id="KW-0812">Transmembrane</keyword>
<dbReference type="PANTHER" id="PTHR23517:SF2">
    <property type="entry name" value="MULTIDRUG RESISTANCE PROTEIN MDTH"/>
    <property type="match status" value="1"/>
</dbReference>
<keyword evidence="3" id="KW-1003">Cell membrane</keyword>
<dbReference type="InterPro" id="IPR011701">
    <property type="entry name" value="MFS"/>
</dbReference>
<dbReference type="GO" id="GO:0005886">
    <property type="term" value="C:plasma membrane"/>
    <property type="evidence" value="ECO:0007669"/>
    <property type="project" value="UniProtKB-SubCell"/>
</dbReference>
<accession>A0A7Y9JH10</accession>